<dbReference type="SUPFAM" id="SSF51735">
    <property type="entry name" value="NAD(P)-binding Rossmann-fold domains"/>
    <property type="match status" value="1"/>
</dbReference>
<reference evidence="6" key="1">
    <citation type="submission" date="2017-04" db="EMBL/GenBank/DDBJ databases">
        <authorList>
            <person name="Varghese N."/>
            <person name="Submissions S."/>
        </authorList>
    </citation>
    <scope>NUCLEOTIDE SEQUENCE [LARGE SCALE GENOMIC DNA]</scope>
    <source>
        <strain evidence="6">Dd16</strain>
    </source>
</reference>
<dbReference type="InterPro" id="IPR036291">
    <property type="entry name" value="NAD(P)-bd_dom_sf"/>
</dbReference>
<keyword evidence="6" id="KW-1185">Reference proteome</keyword>
<comment type="similarity">
    <text evidence="1 3">Belongs to the short-chain dehydrogenases/reductases (SDR) family.</text>
</comment>
<dbReference type="PANTHER" id="PTHR45024:SF2">
    <property type="entry name" value="SCP2 DOMAIN-CONTAINING PROTEIN"/>
    <property type="match status" value="1"/>
</dbReference>
<evidence type="ECO:0000256" key="2">
    <source>
        <dbReference type="ARBA" id="ARBA00023002"/>
    </source>
</evidence>
<dbReference type="InterPro" id="IPR020904">
    <property type="entry name" value="Sc_DH/Rdtase_CS"/>
</dbReference>
<dbReference type="InterPro" id="IPR057326">
    <property type="entry name" value="KR_dom"/>
</dbReference>
<dbReference type="EMBL" id="LT840185">
    <property type="protein sequence ID" value="SMF61704.1"/>
    <property type="molecule type" value="Genomic_DNA"/>
</dbReference>
<dbReference type="RefSeq" id="WP_172840797.1">
    <property type="nucleotide sequence ID" value="NZ_LT840185.1"/>
</dbReference>
<dbReference type="GO" id="GO:0016491">
    <property type="term" value="F:oxidoreductase activity"/>
    <property type="evidence" value="ECO:0007669"/>
    <property type="project" value="UniProtKB-KW"/>
</dbReference>
<evidence type="ECO:0000313" key="6">
    <source>
        <dbReference type="Proteomes" id="UP000192934"/>
    </source>
</evidence>
<dbReference type="InterPro" id="IPR002347">
    <property type="entry name" value="SDR_fam"/>
</dbReference>
<gene>
    <name evidence="5" type="ORF">SAMN06295910_0696</name>
</gene>
<organism evidence="5 6">
    <name type="scientific">Allosphingosinicella indica</name>
    <dbReference type="NCBI Taxonomy" id="941907"/>
    <lineage>
        <taxon>Bacteria</taxon>
        <taxon>Pseudomonadati</taxon>
        <taxon>Pseudomonadota</taxon>
        <taxon>Alphaproteobacteria</taxon>
        <taxon>Sphingomonadales</taxon>
        <taxon>Sphingomonadaceae</taxon>
        <taxon>Allosphingosinicella</taxon>
    </lineage>
</organism>
<dbReference type="PROSITE" id="PS51318">
    <property type="entry name" value="TAT"/>
    <property type="match status" value="1"/>
</dbReference>
<evidence type="ECO:0000259" key="4">
    <source>
        <dbReference type="SMART" id="SM00822"/>
    </source>
</evidence>
<evidence type="ECO:0000256" key="3">
    <source>
        <dbReference type="RuleBase" id="RU000363"/>
    </source>
</evidence>
<evidence type="ECO:0000256" key="1">
    <source>
        <dbReference type="ARBA" id="ARBA00006484"/>
    </source>
</evidence>
<feature type="domain" description="Ketoreductase" evidence="4">
    <location>
        <begin position="7"/>
        <end position="193"/>
    </location>
</feature>
<dbReference type="PRINTS" id="PR00081">
    <property type="entry name" value="GDHRDH"/>
</dbReference>
<dbReference type="InterPro" id="IPR006311">
    <property type="entry name" value="TAT_signal"/>
</dbReference>
<dbReference type="AlphaFoldDB" id="A0A1X7G010"/>
<dbReference type="InterPro" id="IPR051687">
    <property type="entry name" value="Peroxisomal_Beta-Oxidation"/>
</dbReference>
<dbReference type="STRING" id="941907.SAMN06295910_0696"/>
<dbReference type="PROSITE" id="PS00061">
    <property type="entry name" value="ADH_SHORT"/>
    <property type="match status" value="1"/>
</dbReference>
<keyword evidence="2" id="KW-0560">Oxidoreductase</keyword>
<dbReference type="Proteomes" id="UP000192934">
    <property type="component" value="Chromosome I"/>
</dbReference>
<dbReference type="PANTHER" id="PTHR45024">
    <property type="entry name" value="DEHYDROGENASES, SHORT CHAIN"/>
    <property type="match status" value="1"/>
</dbReference>
<accession>A0A1X7G010</accession>
<dbReference type="Pfam" id="PF00106">
    <property type="entry name" value="adh_short"/>
    <property type="match status" value="1"/>
</dbReference>
<name>A0A1X7G010_9SPHN</name>
<dbReference type="SMART" id="SM00822">
    <property type="entry name" value="PKS_KR"/>
    <property type="match status" value="1"/>
</dbReference>
<dbReference type="Gene3D" id="3.40.50.720">
    <property type="entry name" value="NAD(P)-binding Rossmann-like Domain"/>
    <property type="match status" value="1"/>
</dbReference>
<protein>
    <submittedName>
        <fullName evidence="5">NAD(P)-dependent dehydrogenase, short-chain alcohol dehydrogenase family</fullName>
    </submittedName>
</protein>
<evidence type="ECO:0000313" key="5">
    <source>
        <dbReference type="EMBL" id="SMF61704.1"/>
    </source>
</evidence>
<proteinExistence type="inferred from homology"/>
<dbReference type="PRINTS" id="PR00080">
    <property type="entry name" value="SDRFAMILY"/>
</dbReference>
<sequence length="296" mass="29869">MKETARRAAIVTGAGGGLGAAFATGLARAGLSVLVNNRHRGDGAPSADALANRLTAEGLSAAPDRHAVDAPGAAQAIVEAALEAFGRLDVLVLNAGINGAAGKIGAAPPEDLAEVMAINFFANAALVSAALPHIQASPAGRILFVSSTAGLHGLRGRAAYAASKGALNAYAVSLADEQRRAGVGVNVLMPYAETKMTGGAAGDALIAFPPERVAPAVEWLTSADCTDTGQLWVAGGGRYRRAFMVETPGAGDVTGNAAWIADRRDAIADRSEARIFRGGEAAFADMLGDVQAMAKG</sequence>